<dbReference type="EMBL" id="CP132932">
    <property type="protein sequence ID" value="XCB27017.1"/>
    <property type="molecule type" value="Genomic_DNA"/>
</dbReference>
<gene>
    <name evidence="2" type="ORF">RBB75_01535</name>
</gene>
<accession>A0AAU7ZE70</accession>
<proteinExistence type="predicted"/>
<reference evidence="2" key="2">
    <citation type="journal article" date="2024" name="Environ. Microbiol.">
        <title>Genome analysis and description of Tunturibacter gen. nov. expands the diversity of Terriglobia in tundra soils.</title>
        <authorList>
            <person name="Messyasz A."/>
            <person name="Mannisto M.K."/>
            <person name="Kerkhof L.J."/>
            <person name="Haggblom M.M."/>
        </authorList>
    </citation>
    <scope>NUCLEOTIDE SEQUENCE</scope>
    <source>
        <strain evidence="2">M8UP23</strain>
    </source>
</reference>
<feature type="region of interest" description="Disordered" evidence="1">
    <location>
        <begin position="13"/>
        <end position="57"/>
    </location>
</feature>
<organism evidence="2">
    <name type="scientific">Tunturiibacter empetritectus</name>
    <dbReference type="NCBI Taxonomy" id="3069691"/>
    <lineage>
        <taxon>Bacteria</taxon>
        <taxon>Pseudomonadati</taxon>
        <taxon>Acidobacteriota</taxon>
        <taxon>Terriglobia</taxon>
        <taxon>Terriglobales</taxon>
        <taxon>Acidobacteriaceae</taxon>
        <taxon>Tunturiibacter</taxon>
    </lineage>
</organism>
<reference evidence="2" key="1">
    <citation type="submission" date="2023-08" db="EMBL/GenBank/DDBJ databases">
        <authorList>
            <person name="Messyasz A."/>
            <person name="Mannisto M.K."/>
            <person name="Kerkhof L.J."/>
            <person name="Haggblom M."/>
        </authorList>
    </citation>
    <scope>NUCLEOTIDE SEQUENCE</scope>
    <source>
        <strain evidence="2">M8UP23</strain>
    </source>
</reference>
<protein>
    <submittedName>
        <fullName evidence="2">Uncharacterized protein</fullName>
    </submittedName>
</protein>
<feature type="region of interest" description="Disordered" evidence="1">
    <location>
        <begin position="80"/>
        <end position="99"/>
    </location>
</feature>
<name>A0AAU7ZE70_9BACT</name>
<sequence>MDHIQRILLLLREANSTFRPTPQPQTQTQQHPKPPPGPTPSQASRPTLSSPVSNNYPVPSIDLHLGTYVVLATTHQSHICGASTNHSTHSPPSPSDAAF</sequence>
<dbReference type="KEGG" id="temp:RBB75_01535"/>
<dbReference type="RefSeq" id="WP_353069299.1">
    <property type="nucleotide sequence ID" value="NZ_CP132932.1"/>
</dbReference>
<evidence type="ECO:0000256" key="1">
    <source>
        <dbReference type="SAM" id="MobiDB-lite"/>
    </source>
</evidence>
<dbReference type="AlphaFoldDB" id="A0AAU7ZE70"/>
<evidence type="ECO:0000313" key="2">
    <source>
        <dbReference type="EMBL" id="XCB27017.1"/>
    </source>
</evidence>